<protein>
    <recommendedName>
        <fullName evidence="7">NAC domain-containing protein</fullName>
    </recommendedName>
</protein>
<dbReference type="Proteomes" id="UP000011750">
    <property type="component" value="Chromosome A10"/>
</dbReference>
<dbReference type="GO" id="GO:0006355">
    <property type="term" value="P:regulation of DNA-templated transcription"/>
    <property type="evidence" value="ECO:0007669"/>
    <property type="project" value="InterPro"/>
</dbReference>
<dbReference type="STRING" id="51351.M4EWX0"/>
<keyword evidence="3" id="KW-0238">DNA-binding</keyword>
<evidence type="ECO:0000259" key="7">
    <source>
        <dbReference type="PROSITE" id="PS51005"/>
    </source>
</evidence>
<dbReference type="GO" id="GO:0003677">
    <property type="term" value="F:DNA binding"/>
    <property type="evidence" value="ECO:0007669"/>
    <property type="project" value="UniProtKB-KW"/>
</dbReference>
<evidence type="ECO:0000313" key="8">
    <source>
        <dbReference type="EnsemblPlants" id="Bra033305.1-P"/>
    </source>
</evidence>
<dbReference type="PANTHER" id="PTHR31989">
    <property type="entry name" value="NAC DOMAIN-CONTAINING PROTEIN 82-RELATED"/>
    <property type="match status" value="1"/>
</dbReference>
<dbReference type="InterPro" id="IPR003441">
    <property type="entry name" value="NAC-dom"/>
</dbReference>
<dbReference type="PROSITE" id="PS51005">
    <property type="entry name" value="NAC"/>
    <property type="match status" value="1"/>
</dbReference>
<dbReference type="SUPFAM" id="SSF101941">
    <property type="entry name" value="NAC domain"/>
    <property type="match status" value="1"/>
</dbReference>
<evidence type="ECO:0000256" key="4">
    <source>
        <dbReference type="ARBA" id="ARBA00023163"/>
    </source>
</evidence>
<dbReference type="Gramene" id="Bra033305.1">
    <property type="protein sequence ID" value="Bra033305.1-P"/>
    <property type="gene ID" value="Bra033305"/>
</dbReference>
<dbReference type="Pfam" id="PF02365">
    <property type="entry name" value="NAM"/>
    <property type="match status" value="1"/>
</dbReference>
<accession>M4EWX0</accession>
<dbReference type="EnsemblPlants" id="Bra033305.1">
    <property type="protein sequence ID" value="Bra033305.1-P"/>
    <property type="gene ID" value="Bra033305"/>
</dbReference>
<keyword evidence="4" id="KW-0804">Transcription</keyword>
<dbReference type="InParanoid" id="M4EWX0"/>
<keyword evidence="5" id="KW-0539">Nucleus</keyword>
<dbReference type="AlphaFoldDB" id="M4EWX0"/>
<keyword evidence="9" id="KW-1185">Reference proteome</keyword>
<evidence type="ECO:0000313" key="9">
    <source>
        <dbReference type="Proteomes" id="UP000011750"/>
    </source>
</evidence>
<name>M4EWX0_BRACM</name>
<comment type="subcellular location">
    <subcellularLocation>
        <location evidence="1">Nucleus</location>
    </subcellularLocation>
</comment>
<evidence type="ECO:0000256" key="3">
    <source>
        <dbReference type="ARBA" id="ARBA00023125"/>
    </source>
</evidence>
<feature type="chain" id="PRO_5004052554" description="NAC domain-containing protein" evidence="6">
    <location>
        <begin position="29"/>
        <end position="282"/>
    </location>
</feature>
<dbReference type="HOGENOM" id="CLU_035664_9_3_1"/>
<reference evidence="8" key="3">
    <citation type="submission" date="2023-03" db="UniProtKB">
        <authorList>
            <consortium name="EnsemblPlants"/>
        </authorList>
    </citation>
    <scope>IDENTIFICATION</scope>
    <source>
        <strain evidence="8">cv. Chiifu-401-42</strain>
    </source>
</reference>
<evidence type="ECO:0000256" key="5">
    <source>
        <dbReference type="ARBA" id="ARBA00023242"/>
    </source>
</evidence>
<reference evidence="8 9" key="1">
    <citation type="journal article" date="2011" name="Nat. Genet.">
        <title>The genome of the mesopolyploid crop species Brassica rapa.</title>
        <authorList>
            <consortium name="Brassica rapa Genome Sequencing Project Consortium"/>
            <person name="Wang X."/>
            <person name="Wang H."/>
            <person name="Wang J."/>
            <person name="Sun R."/>
            <person name="Wu J."/>
            <person name="Liu S."/>
            <person name="Bai Y."/>
            <person name="Mun J.H."/>
            <person name="Bancroft I."/>
            <person name="Cheng F."/>
            <person name="Huang S."/>
            <person name="Li X."/>
            <person name="Hua W."/>
            <person name="Wang J."/>
            <person name="Wang X."/>
            <person name="Freeling M."/>
            <person name="Pires J.C."/>
            <person name="Paterson A.H."/>
            <person name="Chalhoub B."/>
            <person name="Wang B."/>
            <person name="Hayward A."/>
            <person name="Sharpe A.G."/>
            <person name="Park B.S."/>
            <person name="Weisshaar B."/>
            <person name="Liu B."/>
            <person name="Li B."/>
            <person name="Liu B."/>
            <person name="Tong C."/>
            <person name="Song C."/>
            <person name="Duran C."/>
            <person name="Peng C."/>
            <person name="Geng C."/>
            <person name="Koh C."/>
            <person name="Lin C."/>
            <person name="Edwards D."/>
            <person name="Mu D."/>
            <person name="Shen D."/>
            <person name="Soumpourou E."/>
            <person name="Li F."/>
            <person name="Fraser F."/>
            <person name="Conant G."/>
            <person name="Lassalle G."/>
            <person name="King G.J."/>
            <person name="Bonnema G."/>
            <person name="Tang H."/>
            <person name="Wang H."/>
            <person name="Belcram H."/>
            <person name="Zhou H."/>
            <person name="Hirakawa H."/>
            <person name="Abe H."/>
            <person name="Guo H."/>
            <person name="Wang H."/>
            <person name="Jin H."/>
            <person name="Parkin I.A."/>
            <person name="Batley J."/>
            <person name="Kim J.S."/>
            <person name="Just J."/>
            <person name="Li J."/>
            <person name="Xu J."/>
            <person name="Deng J."/>
            <person name="Kim J.A."/>
            <person name="Li J."/>
            <person name="Yu J."/>
            <person name="Meng J."/>
            <person name="Wang J."/>
            <person name="Min J."/>
            <person name="Poulain J."/>
            <person name="Wang J."/>
            <person name="Hatakeyama K."/>
            <person name="Wu K."/>
            <person name="Wang L."/>
            <person name="Fang L."/>
            <person name="Trick M."/>
            <person name="Links M.G."/>
            <person name="Zhao M."/>
            <person name="Jin M."/>
            <person name="Ramchiary N."/>
            <person name="Drou N."/>
            <person name="Berkman P.J."/>
            <person name="Cai Q."/>
            <person name="Huang Q."/>
            <person name="Li R."/>
            <person name="Tabata S."/>
            <person name="Cheng S."/>
            <person name="Zhang S."/>
            <person name="Zhang S."/>
            <person name="Huang S."/>
            <person name="Sato S."/>
            <person name="Sun S."/>
            <person name="Kwon S.J."/>
            <person name="Choi S.R."/>
            <person name="Lee T.H."/>
            <person name="Fan W."/>
            <person name="Zhao X."/>
            <person name="Tan X."/>
            <person name="Xu X."/>
            <person name="Wang Y."/>
            <person name="Qiu Y."/>
            <person name="Yin Y."/>
            <person name="Li Y."/>
            <person name="Du Y."/>
            <person name="Liao Y."/>
            <person name="Lim Y."/>
            <person name="Narusaka Y."/>
            <person name="Wang Y."/>
            <person name="Wang Z."/>
            <person name="Li Z."/>
            <person name="Wang Z."/>
            <person name="Xiong Z."/>
            <person name="Zhang Z."/>
        </authorList>
    </citation>
    <scope>NUCLEOTIDE SEQUENCE [LARGE SCALE GENOMIC DNA]</scope>
    <source>
        <strain evidence="8 9">cv. Chiifu-401-42</strain>
    </source>
</reference>
<sequence length="282" mass="31184">MTAHSVRQPNLLAVLISLGLTLFHFVALTVNTTDQEIVNYYIRLKNLGGSDTNYVDKAIRAVDICSFDPWELPSKSRRESRDQVWYFFCRKDNRGERQSRKTKSGFWKKTGPTMDIFQKRGDREKIGEKRVLVFHLSGSKSKSDWVMHEYVATFLPPTDQMTYTLCKLKFKGDASDLPSSSSGGDGGGGDGGCGDDGGGGGCDGGGGDGCDGGGGGGGIDEHNQYLITHMNNSGGYEDPSQFNVSTDDFNCFLNYNDDEEEQEQGNTMFMQYDRNTYRPNCP</sequence>
<evidence type="ECO:0000256" key="6">
    <source>
        <dbReference type="SAM" id="SignalP"/>
    </source>
</evidence>
<dbReference type="InterPro" id="IPR036093">
    <property type="entry name" value="NAC_dom_sf"/>
</dbReference>
<evidence type="ECO:0000256" key="2">
    <source>
        <dbReference type="ARBA" id="ARBA00023015"/>
    </source>
</evidence>
<evidence type="ECO:0000256" key="1">
    <source>
        <dbReference type="ARBA" id="ARBA00004123"/>
    </source>
</evidence>
<feature type="domain" description="NAC" evidence="7">
    <location>
        <begin position="24"/>
        <end position="171"/>
    </location>
</feature>
<feature type="signal peptide" evidence="6">
    <location>
        <begin position="1"/>
        <end position="28"/>
    </location>
</feature>
<proteinExistence type="predicted"/>
<reference evidence="8 9" key="2">
    <citation type="journal article" date="2018" name="Hortic Res">
        <title>Improved Brassica rapa reference genome by single-molecule sequencing and chromosome conformation capture technologies.</title>
        <authorList>
            <person name="Zhang L."/>
            <person name="Cai X."/>
            <person name="Wu J."/>
            <person name="Liu M."/>
            <person name="Grob S."/>
            <person name="Cheng F."/>
            <person name="Liang J."/>
            <person name="Cai C."/>
            <person name="Liu Z."/>
            <person name="Liu B."/>
            <person name="Wang F."/>
            <person name="Li S."/>
            <person name="Liu F."/>
            <person name="Li X."/>
            <person name="Cheng L."/>
            <person name="Yang W."/>
            <person name="Li M.H."/>
            <person name="Grossniklaus U."/>
            <person name="Zheng H."/>
            <person name="Wang X."/>
        </authorList>
    </citation>
    <scope>NUCLEOTIDE SEQUENCE [LARGE SCALE GENOMIC DNA]</scope>
    <source>
        <strain evidence="8 9">cv. Chiifu-401-42</strain>
    </source>
</reference>
<dbReference type="GO" id="GO:0005634">
    <property type="term" value="C:nucleus"/>
    <property type="evidence" value="ECO:0007669"/>
    <property type="project" value="UniProtKB-SubCell"/>
</dbReference>
<keyword evidence="2" id="KW-0805">Transcription regulation</keyword>
<keyword evidence="6" id="KW-0732">Signal</keyword>
<dbReference type="Gene3D" id="2.170.150.80">
    <property type="entry name" value="NAC domain"/>
    <property type="match status" value="1"/>
</dbReference>
<organism evidence="8 9">
    <name type="scientific">Brassica campestris</name>
    <name type="common">Field mustard</name>
    <dbReference type="NCBI Taxonomy" id="3711"/>
    <lineage>
        <taxon>Eukaryota</taxon>
        <taxon>Viridiplantae</taxon>
        <taxon>Streptophyta</taxon>
        <taxon>Embryophyta</taxon>
        <taxon>Tracheophyta</taxon>
        <taxon>Spermatophyta</taxon>
        <taxon>Magnoliopsida</taxon>
        <taxon>eudicotyledons</taxon>
        <taxon>Gunneridae</taxon>
        <taxon>Pentapetalae</taxon>
        <taxon>rosids</taxon>
        <taxon>malvids</taxon>
        <taxon>Brassicales</taxon>
        <taxon>Brassicaceae</taxon>
        <taxon>Brassiceae</taxon>
        <taxon>Brassica</taxon>
    </lineage>
</organism>